<protein>
    <submittedName>
        <fullName evidence="1">Uncharacterized protein</fullName>
    </submittedName>
</protein>
<name>A0A6H5HJY8_9HEMI</name>
<dbReference type="AlphaFoldDB" id="A0A6H5HJY8"/>
<evidence type="ECO:0000313" key="1">
    <source>
        <dbReference type="EMBL" id="CAB0017438.1"/>
    </source>
</evidence>
<gene>
    <name evidence="1" type="ORF">NTEN_LOCUS21450</name>
</gene>
<sequence length="111" mass="12664">MVGRENTNQYEKTDVTDWDSLEYPRMFGGRILARTGGTPSAQRWPSICPWENPISAYRLVTSCSYSSSPYLRVIVSVLSVDVPTPRLNPQLARRDLRCRAARFAINRSLKE</sequence>
<accession>A0A6H5HJY8</accession>
<dbReference type="Proteomes" id="UP000479000">
    <property type="component" value="Unassembled WGS sequence"/>
</dbReference>
<reference evidence="1 2" key="1">
    <citation type="submission" date="2020-02" db="EMBL/GenBank/DDBJ databases">
        <authorList>
            <person name="Ferguson B K."/>
        </authorList>
    </citation>
    <scope>NUCLEOTIDE SEQUENCE [LARGE SCALE GENOMIC DNA]</scope>
</reference>
<evidence type="ECO:0000313" key="2">
    <source>
        <dbReference type="Proteomes" id="UP000479000"/>
    </source>
</evidence>
<proteinExistence type="predicted"/>
<keyword evidence="2" id="KW-1185">Reference proteome</keyword>
<dbReference type="EMBL" id="CADCXU010031437">
    <property type="protein sequence ID" value="CAB0017438.1"/>
    <property type="molecule type" value="Genomic_DNA"/>
</dbReference>
<organism evidence="1 2">
    <name type="scientific">Nesidiocoris tenuis</name>
    <dbReference type="NCBI Taxonomy" id="355587"/>
    <lineage>
        <taxon>Eukaryota</taxon>
        <taxon>Metazoa</taxon>
        <taxon>Ecdysozoa</taxon>
        <taxon>Arthropoda</taxon>
        <taxon>Hexapoda</taxon>
        <taxon>Insecta</taxon>
        <taxon>Pterygota</taxon>
        <taxon>Neoptera</taxon>
        <taxon>Paraneoptera</taxon>
        <taxon>Hemiptera</taxon>
        <taxon>Heteroptera</taxon>
        <taxon>Panheteroptera</taxon>
        <taxon>Cimicomorpha</taxon>
        <taxon>Miridae</taxon>
        <taxon>Dicyphina</taxon>
        <taxon>Nesidiocoris</taxon>
    </lineage>
</organism>